<gene>
    <name evidence="2" type="ORF">DNG_01777</name>
</gene>
<sequence length="160" mass="17098">MKFLALILAPLALAQNFQDSCREIKAVNQYLSAICQGPGGTETCSEVDLTSCLLNVGGKLVYADDVASGTGYAYYDVRNGDLSRTGCKQCSSSTPFEGQEIPTLLHCSGCPDGRSYDEPAAQFDLNTVVSNEGGKLTCLRSKAAVRPTSYCESKDVNVYV</sequence>
<name>A0AAE8MRF2_9PEZI</name>
<proteinExistence type="predicted"/>
<dbReference type="InterPro" id="IPR011058">
    <property type="entry name" value="Cyanovirin-N"/>
</dbReference>
<evidence type="ECO:0000313" key="3">
    <source>
        <dbReference type="Proteomes" id="UP001187682"/>
    </source>
</evidence>
<comment type="caution">
    <text evidence="2">The sequence shown here is derived from an EMBL/GenBank/DDBJ whole genome shotgun (WGS) entry which is preliminary data.</text>
</comment>
<dbReference type="InterPro" id="IPR036673">
    <property type="entry name" value="Cyanovirin-N_sf"/>
</dbReference>
<feature type="domain" description="Cyanovirin-N" evidence="1">
    <location>
        <begin position="17"/>
        <end position="137"/>
    </location>
</feature>
<organism evidence="2 3">
    <name type="scientific">Cephalotrichum gorgonifer</name>
    <dbReference type="NCBI Taxonomy" id="2041049"/>
    <lineage>
        <taxon>Eukaryota</taxon>
        <taxon>Fungi</taxon>
        <taxon>Dikarya</taxon>
        <taxon>Ascomycota</taxon>
        <taxon>Pezizomycotina</taxon>
        <taxon>Sordariomycetes</taxon>
        <taxon>Hypocreomycetidae</taxon>
        <taxon>Microascales</taxon>
        <taxon>Microascaceae</taxon>
        <taxon>Cephalotrichum</taxon>
    </lineage>
</organism>
<protein>
    <recommendedName>
        <fullName evidence="1">Cyanovirin-N domain-containing protein</fullName>
    </recommendedName>
</protein>
<dbReference type="EMBL" id="ONZQ02000002">
    <property type="protein sequence ID" value="SPN98732.1"/>
    <property type="molecule type" value="Genomic_DNA"/>
</dbReference>
<evidence type="ECO:0000259" key="1">
    <source>
        <dbReference type="Pfam" id="PF08881"/>
    </source>
</evidence>
<evidence type="ECO:0000313" key="2">
    <source>
        <dbReference type="EMBL" id="SPN98732.1"/>
    </source>
</evidence>
<accession>A0AAE8MRF2</accession>
<dbReference type="AlphaFoldDB" id="A0AAE8MRF2"/>
<keyword evidence="3" id="KW-1185">Reference proteome</keyword>
<dbReference type="SUPFAM" id="SSF51322">
    <property type="entry name" value="Cyanovirin-N"/>
    <property type="match status" value="1"/>
</dbReference>
<dbReference type="Pfam" id="PF08881">
    <property type="entry name" value="CVNH"/>
    <property type="match status" value="1"/>
</dbReference>
<dbReference type="Gene3D" id="2.30.60.10">
    <property type="entry name" value="Cyanovirin-N"/>
    <property type="match status" value="1"/>
</dbReference>
<dbReference type="Proteomes" id="UP001187682">
    <property type="component" value="Unassembled WGS sequence"/>
</dbReference>
<reference evidence="2" key="1">
    <citation type="submission" date="2018-03" db="EMBL/GenBank/DDBJ databases">
        <authorList>
            <person name="Guldener U."/>
        </authorList>
    </citation>
    <scope>NUCLEOTIDE SEQUENCE</scope>
</reference>